<sequence length="142" mass="15070">MTGSDRPRARQVPRARSELPELRHAHGEQSPPQTLSQAPCHPVGRRMKPRTIPGPTGAPETKLTRGSPPGPDGFPSPRPGTLRVRQAGGRECPSQARARRGPMAQSGISEHGQAGEASKDPVPGSLAHGRTEDEAQVGYGRL</sequence>
<dbReference type="AlphaFoldDB" id="A0AAV7WQT5"/>
<feature type="compositionally biased region" description="Pro residues" evidence="1">
    <location>
        <begin position="68"/>
        <end position="78"/>
    </location>
</feature>
<reference evidence="2" key="1">
    <citation type="journal article" date="2022" name="bioRxiv">
        <title>Sequencing and chromosome-scale assembly of the giantPleurodeles waltlgenome.</title>
        <authorList>
            <person name="Brown T."/>
            <person name="Elewa A."/>
            <person name="Iarovenko S."/>
            <person name="Subramanian E."/>
            <person name="Araus A.J."/>
            <person name="Petzold A."/>
            <person name="Susuki M."/>
            <person name="Suzuki K.-i.T."/>
            <person name="Hayashi T."/>
            <person name="Toyoda A."/>
            <person name="Oliveira C."/>
            <person name="Osipova E."/>
            <person name="Leigh N.D."/>
            <person name="Simon A."/>
            <person name="Yun M.H."/>
        </authorList>
    </citation>
    <scope>NUCLEOTIDE SEQUENCE</scope>
    <source>
        <strain evidence="2">20211129_DDA</strain>
        <tissue evidence="2">Liver</tissue>
    </source>
</reference>
<evidence type="ECO:0000256" key="1">
    <source>
        <dbReference type="SAM" id="MobiDB-lite"/>
    </source>
</evidence>
<comment type="caution">
    <text evidence="2">The sequence shown here is derived from an EMBL/GenBank/DDBJ whole genome shotgun (WGS) entry which is preliminary data.</text>
</comment>
<name>A0AAV7WQT5_PLEWA</name>
<evidence type="ECO:0000313" key="3">
    <source>
        <dbReference type="Proteomes" id="UP001066276"/>
    </source>
</evidence>
<protein>
    <submittedName>
        <fullName evidence="2">Uncharacterized protein</fullName>
    </submittedName>
</protein>
<feature type="region of interest" description="Disordered" evidence="1">
    <location>
        <begin position="1"/>
        <end position="142"/>
    </location>
</feature>
<keyword evidence="3" id="KW-1185">Reference proteome</keyword>
<feature type="compositionally biased region" description="Basic and acidic residues" evidence="1">
    <location>
        <begin position="15"/>
        <end position="27"/>
    </location>
</feature>
<dbReference type="Proteomes" id="UP001066276">
    <property type="component" value="Chromosome 1_1"/>
</dbReference>
<organism evidence="2 3">
    <name type="scientific">Pleurodeles waltl</name>
    <name type="common">Iberian ribbed newt</name>
    <dbReference type="NCBI Taxonomy" id="8319"/>
    <lineage>
        <taxon>Eukaryota</taxon>
        <taxon>Metazoa</taxon>
        <taxon>Chordata</taxon>
        <taxon>Craniata</taxon>
        <taxon>Vertebrata</taxon>
        <taxon>Euteleostomi</taxon>
        <taxon>Amphibia</taxon>
        <taxon>Batrachia</taxon>
        <taxon>Caudata</taxon>
        <taxon>Salamandroidea</taxon>
        <taxon>Salamandridae</taxon>
        <taxon>Pleurodelinae</taxon>
        <taxon>Pleurodeles</taxon>
    </lineage>
</organism>
<evidence type="ECO:0000313" key="2">
    <source>
        <dbReference type="EMBL" id="KAJ1216457.1"/>
    </source>
</evidence>
<gene>
    <name evidence="2" type="ORF">NDU88_004059</name>
</gene>
<dbReference type="EMBL" id="JANPWB010000001">
    <property type="protein sequence ID" value="KAJ1216457.1"/>
    <property type="molecule type" value="Genomic_DNA"/>
</dbReference>
<accession>A0AAV7WQT5</accession>
<proteinExistence type="predicted"/>